<dbReference type="EMBL" id="JWIC01000007">
    <property type="protein sequence ID" value="KID55823.1"/>
    <property type="molecule type" value="Genomic_DNA"/>
</dbReference>
<evidence type="ECO:0000313" key="1">
    <source>
        <dbReference type="EMBL" id="KID55823.1"/>
    </source>
</evidence>
<evidence type="ECO:0000313" key="2">
    <source>
        <dbReference type="Proteomes" id="UP000031327"/>
    </source>
</evidence>
<accession>A0A0C1MMT5</accession>
<dbReference type="AlphaFoldDB" id="A0A0C1MMT5"/>
<dbReference type="OrthoDB" id="6199326at2"/>
<gene>
    <name evidence="1" type="ORF">JF50_15840</name>
</gene>
<organism evidence="1 2">
    <name type="scientific">Pseudoalteromonas luteoviolacea</name>
    <dbReference type="NCBI Taxonomy" id="43657"/>
    <lineage>
        <taxon>Bacteria</taxon>
        <taxon>Pseudomonadati</taxon>
        <taxon>Pseudomonadota</taxon>
        <taxon>Gammaproteobacteria</taxon>
        <taxon>Alteromonadales</taxon>
        <taxon>Pseudoalteromonadaceae</taxon>
        <taxon>Pseudoalteromonas</taxon>
    </lineage>
</organism>
<dbReference type="Pfam" id="PF12614">
    <property type="entry name" value="RRF_GI"/>
    <property type="match status" value="1"/>
</dbReference>
<protein>
    <recommendedName>
        <fullName evidence="3">Ribosome recycling factor</fullName>
    </recommendedName>
</protein>
<comment type="caution">
    <text evidence="1">The sequence shown here is derived from an EMBL/GenBank/DDBJ whole genome shotgun (WGS) entry which is preliminary data.</text>
</comment>
<sequence>MFFSLATVFYVVFFNVYMYEIQLNSFVRRIDQAHSIKAIIKSSGAHLSRIGRSRNWRIRGSRSQFEFIIAHAQRAEESSWRWVIESLINTFPKPDLAELVDMVRNNPAITHQQLIAETECTLIEARKAFDIAWED</sequence>
<evidence type="ECO:0008006" key="3">
    <source>
        <dbReference type="Google" id="ProtNLM"/>
    </source>
</evidence>
<proteinExistence type="predicted"/>
<name>A0A0C1MMT5_9GAMM</name>
<dbReference type="InterPro" id="IPR022253">
    <property type="entry name" value="Ribosome_recyc_fac_bac"/>
</dbReference>
<dbReference type="RefSeq" id="WP_039610395.1">
    <property type="nucleotide sequence ID" value="NZ_JWIC01000007.1"/>
</dbReference>
<reference evidence="1 2" key="1">
    <citation type="submission" date="2014-12" db="EMBL/GenBank/DDBJ databases">
        <title>Draft Genome Sequence of Pseudoalteromonas luteoviolacea HI1.</title>
        <authorList>
            <person name="Asahina A.Y."/>
            <person name="Hadfield M.G."/>
        </authorList>
    </citation>
    <scope>NUCLEOTIDE SEQUENCE [LARGE SCALE GENOMIC DNA]</scope>
    <source>
        <strain evidence="1 2">HI1</strain>
    </source>
</reference>
<dbReference type="Proteomes" id="UP000031327">
    <property type="component" value="Unassembled WGS sequence"/>
</dbReference>